<reference evidence="10 11" key="1">
    <citation type="submission" date="2020-08" db="EMBL/GenBank/DDBJ databases">
        <title>Amycolatopsis echigonensis JCM 21831.</title>
        <authorList>
            <person name="Tedsree N."/>
            <person name="Kuncharoen N."/>
            <person name="Likhitwitayawuid K."/>
            <person name="Tanasupawat S."/>
        </authorList>
    </citation>
    <scope>NUCLEOTIDE SEQUENCE [LARGE SCALE GENOMIC DNA]</scope>
    <source>
        <strain evidence="10 11">JCM 21831</strain>
    </source>
</reference>
<keyword evidence="6" id="KW-0408">Iron</keyword>
<evidence type="ECO:0000259" key="8">
    <source>
        <dbReference type="PROSITE" id="PS51085"/>
    </source>
</evidence>
<dbReference type="InterPro" id="IPR036010">
    <property type="entry name" value="2Fe-2S_ferredoxin-like_sf"/>
</dbReference>
<dbReference type="InterPro" id="IPR050415">
    <property type="entry name" value="MRET"/>
</dbReference>
<dbReference type="SUPFAM" id="SSF63380">
    <property type="entry name" value="Riboflavin synthase domain-like"/>
    <property type="match status" value="1"/>
</dbReference>
<dbReference type="InterPro" id="IPR039261">
    <property type="entry name" value="FNR_nucleotide-bd"/>
</dbReference>
<proteinExistence type="predicted"/>
<dbReference type="InterPro" id="IPR006058">
    <property type="entry name" value="2Fe2S_fd_BS"/>
</dbReference>
<dbReference type="InterPro" id="IPR017938">
    <property type="entry name" value="Riboflavin_synthase-like_b-brl"/>
</dbReference>
<evidence type="ECO:0000313" key="11">
    <source>
        <dbReference type="Proteomes" id="UP000550260"/>
    </source>
</evidence>
<dbReference type="Pfam" id="PF00175">
    <property type="entry name" value="NAD_binding_1"/>
    <property type="match status" value="1"/>
</dbReference>
<keyword evidence="5" id="KW-0560">Oxidoreductase</keyword>
<feature type="domain" description="FAD-binding FR-type" evidence="9">
    <location>
        <begin position="6"/>
        <end position="108"/>
    </location>
</feature>
<dbReference type="PANTHER" id="PTHR47354">
    <property type="entry name" value="NADH OXIDOREDUCTASE HCR"/>
    <property type="match status" value="1"/>
</dbReference>
<keyword evidence="3" id="KW-0001">2Fe-2S</keyword>
<keyword evidence="7" id="KW-0411">Iron-sulfur</keyword>
<dbReference type="InterPro" id="IPR017927">
    <property type="entry name" value="FAD-bd_FR_type"/>
</dbReference>
<evidence type="ECO:0000256" key="7">
    <source>
        <dbReference type="ARBA" id="ARBA00023014"/>
    </source>
</evidence>
<evidence type="ECO:0000256" key="3">
    <source>
        <dbReference type="ARBA" id="ARBA00022714"/>
    </source>
</evidence>
<evidence type="ECO:0000313" key="10">
    <source>
        <dbReference type="EMBL" id="MBB2504409.1"/>
    </source>
</evidence>
<dbReference type="Proteomes" id="UP000550260">
    <property type="component" value="Unassembled WGS sequence"/>
</dbReference>
<dbReference type="RefSeq" id="WP_183126321.1">
    <property type="nucleotide sequence ID" value="NZ_JACJHR010000072.1"/>
</dbReference>
<dbReference type="PROSITE" id="PS51085">
    <property type="entry name" value="2FE2S_FER_2"/>
    <property type="match status" value="1"/>
</dbReference>
<keyword evidence="2" id="KW-0285">Flavoprotein</keyword>
<dbReference type="EMBL" id="JACJHR010000072">
    <property type="protein sequence ID" value="MBB2504409.1"/>
    <property type="molecule type" value="Genomic_DNA"/>
</dbReference>
<gene>
    <name evidence="10" type="ORF">H5411_35360</name>
</gene>
<dbReference type="InterPro" id="IPR012675">
    <property type="entry name" value="Beta-grasp_dom_sf"/>
</dbReference>
<sequence>MSEQTNVELELQVAGREALAENVVGLRLRHPDNAPLPEWTPGAHIDLVLDDDLVRQYSLVGPVSDAFEWRIGVLIEADGRGGSQHVFENLHPGTPVRARGPRNHFELAPAEEYRFIAGGIGITPLTGMLAEADRAGKPWTLTYGGRTAASMAFAQELRDRYGDRVTLVPQDEQGLIDLASLIGEPAEKTLIYCCGPAPLLEAVEAAAANWPRDSLRFERFTPAEPADSGSDEAFEVELALSDLVLTVPPGKSILDTVAEAGIDVLSSCAEGMCGTCETPLLAGEADHRDSVLTPEEKDENGSMMICVSRSKGARLVLEL</sequence>
<comment type="cofactor">
    <cofactor evidence="1">
        <name>FAD</name>
        <dbReference type="ChEBI" id="CHEBI:57692"/>
    </cofactor>
</comment>
<name>A0A8E1W6D8_9PSEU</name>
<comment type="caution">
    <text evidence="10">The sequence shown here is derived from an EMBL/GenBank/DDBJ whole genome shotgun (WGS) entry which is preliminary data.</text>
</comment>
<dbReference type="GO" id="GO:0046872">
    <property type="term" value="F:metal ion binding"/>
    <property type="evidence" value="ECO:0007669"/>
    <property type="project" value="UniProtKB-KW"/>
</dbReference>
<dbReference type="CDD" id="cd06185">
    <property type="entry name" value="PDR_like"/>
    <property type="match status" value="1"/>
</dbReference>
<keyword evidence="4" id="KW-0479">Metal-binding</keyword>
<evidence type="ECO:0000256" key="5">
    <source>
        <dbReference type="ARBA" id="ARBA00023002"/>
    </source>
</evidence>
<evidence type="ECO:0000256" key="1">
    <source>
        <dbReference type="ARBA" id="ARBA00001974"/>
    </source>
</evidence>
<dbReference type="SUPFAM" id="SSF54292">
    <property type="entry name" value="2Fe-2S ferredoxin-like"/>
    <property type="match status" value="1"/>
</dbReference>
<dbReference type="SUPFAM" id="SSF52343">
    <property type="entry name" value="Ferredoxin reductase-like, C-terminal NADP-linked domain"/>
    <property type="match status" value="1"/>
</dbReference>
<dbReference type="PRINTS" id="PR00409">
    <property type="entry name" value="PHDIOXRDTASE"/>
</dbReference>
<dbReference type="Gene3D" id="3.40.50.80">
    <property type="entry name" value="Nucleotide-binding domain of ferredoxin-NADP reductase (FNR) module"/>
    <property type="match status" value="1"/>
</dbReference>
<dbReference type="PANTHER" id="PTHR47354:SF1">
    <property type="entry name" value="CARNITINE MONOOXYGENASE REDUCTASE SUBUNIT"/>
    <property type="match status" value="1"/>
</dbReference>
<dbReference type="GO" id="GO:0051537">
    <property type="term" value="F:2 iron, 2 sulfur cluster binding"/>
    <property type="evidence" value="ECO:0007669"/>
    <property type="project" value="UniProtKB-KW"/>
</dbReference>
<evidence type="ECO:0000259" key="9">
    <source>
        <dbReference type="PROSITE" id="PS51384"/>
    </source>
</evidence>
<dbReference type="InterPro" id="IPR001041">
    <property type="entry name" value="2Fe-2S_ferredoxin-type"/>
</dbReference>
<feature type="domain" description="2Fe-2S ferredoxin-type" evidence="8">
    <location>
        <begin position="234"/>
        <end position="319"/>
    </location>
</feature>
<protein>
    <submittedName>
        <fullName evidence="10">Oxidoreductase</fullName>
    </submittedName>
</protein>
<dbReference type="Gene3D" id="2.40.30.10">
    <property type="entry name" value="Translation factors"/>
    <property type="match status" value="1"/>
</dbReference>
<dbReference type="GO" id="GO:0016491">
    <property type="term" value="F:oxidoreductase activity"/>
    <property type="evidence" value="ECO:0007669"/>
    <property type="project" value="UniProtKB-KW"/>
</dbReference>
<accession>A0A8E1W6D8</accession>
<evidence type="ECO:0000256" key="6">
    <source>
        <dbReference type="ARBA" id="ARBA00023004"/>
    </source>
</evidence>
<dbReference type="InterPro" id="IPR001433">
    <property type="entry name" value="OxRdtase_FAD/NAD-bd"/>
</dbReference>
<dbReference type="PROSITE" id="PS51384">
    <property type="entry name" value="FAD_FR"/>
    <property type="match status" value="1"/>
</dbReference>
<dbReference type="AlphaFoldDB" id="A0A8E1W6D8"/>
<organism evidence="10 11">
    <name type="scientific">Amycolatopsis echigonensis</name>
    <dbReference type="NCBI Taxonomy" id="2576905"/>
    <lineage>
        <taxon>Bacteria</taxon>
        <taxon>Bacillati</taxon>
        <taxon>Actinomycetota</taxon>
        <taxon>Actinomycetes</taxon>
        <taxon>Pseudonocardiales</taxon>
        <taxon>Pseudonocardiaceae</taxon>
        <taxon>Amycolatopsis</taxon>
    </lineage>
</organism>
<dbReference type="PROSITE" id="PS00197">
    <property type="entry name" value="2FE2S_FER_1"/>
    <property type="match status" value="1"/>
</dbReference>
<dbReference type="Gene3D" id="3.10.20.30">
    <property type="match status" value="1"/>
</dbReference>
<dbReference type="Pfam" id="PF00111">
    <property type="entry name" value="Fer2"/>
    <property type="match status" value="1"/>
</dbReference>
<evidence type="ECO:0000256" key="2">
    <source>
        <dbReference type="ARBA" id="ARBA00022630"/>
    </source>
</evidence>
<dbReference type="CDD" id="cd00207">
    <property type="entry name" value="fer2"/>
    <property type="match status" value="1"/>
</dbReference>
<evidence type="ECO:0000256" key="4">
    <source>
        <dbReference type="ARBA" id="ARBA00022723"/>
    </source>
</evidence>